<feature type="region of interest" description="Disordered" evidence="1">
    <location>
        <begin position="389"/>
        <end position="438"/>
    </location>
</feature>
<reference evidence="2" key="1">
    <citation type="submission" date="2022-07" db="EMBL/GenBank/DDBJ databases">
        <title>Genome Sequence of Leucocoprinus birnbaumii.</title>
        <authorList>
            <person name="Buettner E."/>
        </authorList>
    </citation>
    <scope>NUCLEOTIDE SEQUENCE</scope>
    <source>
        <strain evidence="2">VT141</strain>
    </source>
</reference>
<dbReference type="Proteomes" id="UP001213000">
    <property type="component" value="Unassembled WGS sequence"/>
</dbReference>
<proteinExistence type="predicted"/>
<feature type="compositionally biased region" description="Polar residues" evidence="1">
    <location>
        <begin position="402"/>
        <end position="438"/>
    </location>
</feature>
<feature type="region of interest" description="Disordered" evidence="1">
    <location>
        <begin position="505"/>
        <end position="535"/>
    </location>
</feature>
<name>A0AAD5VRT1_9AGAR</name>
<sequence length="826" mass="90201">MDTLVFAYYCSGHGYGHATRVSAFARHLLSLPLPRRLTVHIVSSAPRHVFADSIACGALYRYADIDPVIVQPLAYRVDRQKSVKVLEDFLGKKDAMLDRERSWLTEIGANCVLSDAAFLGCYLATSLVDSPAQTSITPSSSALSPSPSTATDASISSTSSDELSPDIPIPGSTLAPLVSQLHEGYQHADSLLRLPGHIPIPSFLSQPALPSPQWVDPILNKFHDSVTHSLLSTLDSNTSLHLPKPFPNGITIPRSVRTAPLLVRPPSPYIYTPEGRADFLKKTGLPDFPGMKILVVSFGGQLFKRPGSRTGSRMQSRFPSQEALTSVRPTEKKASNKQSPRDHHNLPTTSTSMDGLVLKPRDMNASVPGDDGLRLDLNAIDKGLRTHIKSKSSDAARRHTSRTGTSYCSDENVSDYASSDADNGGTSSHAESDLESLSNKGTRVQFPFETTTINALGPTPVTAAAANLSKRRHTLPRRRHHSHDLHAHRRCLATPSHLLIPGAPPASKPAQTIMRTPSLGKSHGNSRLPGSGTGREEVVKVPEMCVIPPTPRPSAFGNTAGISMETKVESLSRTSSSSSDDSVISPTSTATSQTSTYTDDIGDETEVNEEDDVGLLPDESWIAVICGVSKEQWNAENEEGGLPEGFYVAPRDVYMPDLIAVGNVVLGKLGYGMTSECVDACTPFVYVSRPLFIEEHGLRMYLDQEGVGVELSRSGYEGGEWANSVQEAYCKGWEMKEAKRRKEYDFCMKLEQLDKEGVKSDDERRLSERERQGRDMARGVVEWVDKFREEMKIYEEKKALEMCLSTTVSLPTLSPLEREAKGIMVA</sequence>
<evidence type="ECO:0000313" key="2">
    <source>
        <dbReference type="EMBL" id="KAJ3567854.1"/>
    </source>
</evidence>
<dbReference type="InterPro" id="IPR053205">
    <property type="entry name" value="GHMP_kinase_L-arabinokinase"/>
</dbReference>
<feature type="region of interest" description="Disordered" evidence="1">
    <location>
        <begin position="135"/>
        <end position="166"/>
    </location>
</feature>
<dbReference type="PANTHER" id="PTHR38134:SF2">
    <property type="entry name" value="GALACTOKINASE"/>
    <property type="match status" value="1"/>
</dbReference>
<dbReference type="EMBL" id="JANIEX010000383">
    <property type="protein sequence ID" value="KAJ3567854.1"/>
    <property type="molecule type" value="Genomic_DNA"/>
</dbReference>
<feature type="compositionally biased region" description="Polar residues" evidence="1">
    <location>
        <begin position="309"/>
        <end position="328"/>
    </location>
</feature>
<feature type="compositionally biased region" description="Low complexity" evidence="1">
    <location>
        <begin position="571"/>
        <end position="598"/>
    </location>
</feature>
<comment type="caution">
    <text evidence="2">The sequence shown here is derived from an EMBL/GenBank/DDBJ whole genome shotgun (WGS) entry which is preliminary data.</text>
</comment>
<evidence type="ECO:0000313" key="3">
    <source>
        <dbReference type="Proteomes" id="UP001213000"/>
    </source>
</evidence>
<feature type="region of interest" description="Disordered" evidence="1">
    <location>
        <begin position="305"/>
        <end position="373"/>
    </location>
</feature>
<dbReference type="AlphaFoldDB" id="A0AAD5VRT1"/>
<feature type="region of interest" description="Disordered" evidence="1">
    <location>
        <begin position="567"/>
        <end position="604"/>
    </location>
</feature>
<dbReference type="PANTHER" id="PTHR38134">
    <property type="entry name" value="SLR1395 PROTEIN"/>
    <property type="match status" value="1"/>
</dbReference>
<feature type="compositionally biased region" description="Basic and acidic residues" evidence="1">
    <location>
        <begin position="329"/>
        <end position="345"/>
    </location>
</feature>
<keyword evidence="3" id="KW-1185">Reference proteome</keyword>
<evidence type="ECO:0008006" key="4">
    <source>
        <dbReference type="Google" id="ProtNLM"/>
    </source>
</evidence>
<gene>
    <name evidence="2" type="ORF">NP233_g6085</name>
</gene>
<protein>
    <recommendedName>
        <fullName evidence="4">L-arabinokinase</fullName>
    </recommendedName>
</protein>
<organism evidence="2 3">
    <name type="scientific">Leucocoprinus birnbaumii</name>
    <dbReference type="NCBI Taxonomy" id="56174"/>
    <lineage>
        <taxon>Eukaryota</taxon>
        <taxon>Fungi</taxon>
        <taxon>Dikarya</taxon>
        <taxon>Basidiomycota</taxon>
        <taxon>Agaricomycotina</taxon>
        <taxon>Agaricomycetes</taxon>
        <taxon>Agaricomycetidae</taxon>
        <taxon>Agaricales</taxon>
        <taxon>Agaricineae</taxon>
        <taxon>Agaricaceae</taxon>
        <taxon>Leucocoprinus</taxon>
    </lineage>
</organism>
<accession>A0AAD5VRT1</accession>
<evidence type="ECO:0000256" key="1">
    <source>
        <dbReference type="SAM" id="MobiDB-lite"/>
    </source>
</evidence>